<keyword evidence="11" id="KW-0472">Membrane</keyword>
<gene>
    <name evidence="15" type="ORF">K0504_06845</name>
</gene>
<keyword evidence="8" id="KW-0735">Signal-anchor</keyword>
<dbReference type="RefSeq" id="WP_220103432.1">
    <property type="nucleotide sequence ID" value="NZ_JAHZSS010000006.1"/>
</dbReference>
<evidence type="ECO:0000256" key="14">
    <source>
        <dbReference type="ARBA" id="ARBA00042865"/>
    </source>
</evidence>
<keyword evidence="5" id="KW-0812">Transmembrane</keyword>
<evidence type="ECO:0000256" key="4">
    <source>
        <dbReference type="ARBA" id="ARBA00022679"/>
    </source>
</evidence>
<keyword evidence="6" id="KW-0479">Metal-binding</keyword>
<accession>A0ABS7EEG8</accession>
<reference evidence="15" key="1">
    <citation type="submission" date="2021-07" db="EMBL/GenBank/DDBJ databases">
        <title>Neiella marina sp. nov., isolated from the intestinal content of sea cucumber Apostichopus japonicus.</title>
        <authorList>
            <person name="Bai X."/>
        </authorList>
    </citation>
    <scope>NUCLEOTIDE SEQUENCE</scope>
    <source>
        <strain evidence="15">126</strain>
    </source>
</reference>
<dbReference type="InterPro" id="IPR043538">
    <property type="entry name" value="XYLT"/>
</dbReference>
<keyword evidence="12" id="KW-1015">Disulfide bond</keyword>
<evidence type="ECO:0000256" key="9">
    <source>
        <dbReference type="ARBA" id="ARBA00022989"/>
    </source>
</evidence>
<dbReference type="EMBL" id="JAHZSS010000006">
    <property type="protein sequence ID" value="MBW8190746.1"/>
    <property type="molecule type" value="Genomic_DNA"/>
</dbReference>
<protein>
    <recommendedName>
        <fullName evidence="14">Peptide O-xylosyltransferase</fullName>
    </recommendedName>
</protein>
<evidence type="ECO:0000313" key="15">
    <source>
        <dbReference type="EMBL" id="MBW8190746.1"/>
    </source>
</evidence>
<evidence type="ECO:0000256" key="1">
    <source>
        <dbReference type="ARBA" id="ARBA00004323"/>
    </source>
</evidence>
<keyword evidence="13" id="KW-0325">Glycoprotein</keyword>
<evidence type="ECO:0000256" key="12">
    <source>
        <dbReference type="ARBA" id="ARBA00023157"/>
    </source>
</evidence>
<organism evidence="15 16">
    <name type="scientific">Neiella holothuriorum</name>
    <dbReference type="NCBI Taxonomy" id="2870530"/>
    <lineage>
        <taxon>Bacteria</taxon>
        <taxon>Pseudomonadati</taxon>
        <taxon>Pseudomonadota</taxon>
        <taxon>Gammaproteobacteria</taxon>
        <taxon>Alteromonadales</taxon>
        <taxon>Echinimonadaceae</taxon>
        <taxon>Neiella</taxon>
    </lineage>
</organism>
<keyword evidence="9" id="KW-1133">Transmembrane helix</keyword>
<keyword evidence="3" id="KW-0328">Glycosyltransferase</keyword>
<dbReference type="Pfam" id="PF02485">
    <property type="entry name" value="Branch"/>
    <property type="match status" value="1"/>
</dbReference>
<sequence>MIGYLLLAHETPEQLKKLIKALNVSGKTKFFVHIDARKPLEPYISLFSEVDNVHWVENRVKVFWRGFHMVEATLLAIKAALTDPSIQRLCLLSGSSYPVFSNKQLLQKLLDSDLEYIESPPKALKKGHKFYPRFANYHLFDNRYINPRGEELSDNSRRHINDYLKVFCQSLPEKKFPIPVHVGSQWWALTRNTIVKMLEELDKQPAVKAFFRYSEVPDEAMFQSLVRLVCDEKSIHSEPTHYLNWREPGQIGELPKVLDERDLGDIANSGRMFARKMHPEISHKLIKKLKKYRTEL</sequence>
<dbReference type="Proteomes" id="UP001166251">
    <property type="component" value="Unassembled WGS sequence"/>
</dbReference>
<proteinExistence type="predicted"/>
<evidence type="ECO:0000256" key="5">
    <source>
        <dbReference type="ARBA" id="ARBA00022692"/>
    </source>
</evidence>
<keyword evidence="10" id="KW-0333">Golgi apparatus</keyword>
<evidence type="ECO:0000256" key="6">
    <source>
        <dbReference type="ARBA" id="ARBA00022723"/>
    </source>
</evidence>
<evidence type="ECO:0000313" key="16">
    <source>
        <dbReference type="Proteomes" id="UP001166251"/>
    </source>
</evidence>
<evidence type="ECO:0000256" key="7">
    <source>
        <dbReference type="ARBA" id="ARBA00022824"/>
    </source>
</evidence>
<keyword evidence="7" id="KW-0256">Endoplasmic reticulum</keyword>
<evidence type="ECO:0000256" key="8">
    <source>
        <dbReference type="ARBA" id="ARBA00022968"/>
    </source>
</evidence>
<keyword evidence="4" id="KW-0808">Transferase</keyword>
<evidence type="ECO:0000256" key="13">
    <source>
        <dbReference type="ARBA" id="ARBA00023180"/>
    </source>
</evidence>
<keyword evidence="16" id="KW-1185">Reference proteome</keyword>
<name>A0ABS7EEG8_9GAMM</name>
<dbReference type="InterPro" id="IPR003406">
    <property type="entry name" value="Glyco_trans_14"/>
</dbReference>
<comment type="subcellular location">
    <subcellularLocation>
        <location evidence="2">Endoplasmic reticulum membrane</location>
        <topology evidence="2">Single-pass type II membrane protein</topology>
    </subcellularLocation>
    <subcellularLocation>
        <location evidence="1">Golgi apparatus membrane</location>
        <topology evidence="1">Single-pass type II membrane protein</topology>
    </subcellularLocation>
</comment>
<dbReference type="PANTHER" id="PTHR46025">
    <property type="entry name" value="XYLOSYLTRANSFERASE OXT"/>
    <property type="match status" value="1"/>
</dbReference>
<evidence type="ECO:0000256" key="3">
    <source>
        <dbReference type="ARBA" id="ARBA00022676"/>
    </source>
</evidence>
<evidence type="ECO:0000256" key="2">
    <source>
        <dbReference type="ARBA" id="ARBA00004648"/>
    </source>
</evidence>
<comment type="caution">
    <text evidence="15">The sequence shown here is derived from an EMBL/GenBank/DDBJ whole genome shotgun (WGS) entry which is preliminary data.</text>
</comment>
<evidence type="ECO:0000256" key="10">
    <source>
        <dbReference type="ARBA" id="ARBA00023034"/>
    </source>
</evidence>
<dbReference type="PANTHER" id="PTHR46025:SF3">
    <property type="entry name" value="XYLOSYLTRANSFERASE OXT"/>
    <property type="match status" value="1"/>
</dbReference>
<evidence type="ECO:0000256" key="11">
    <source>
        <dbReference type="ARBA" id="ARBA00023136"/>
    </source>
</evidence>